<evidence type="ECO:0000256" key="5">
    <source>
        <dbReference type="ARBA" id="ARBA00010185"/>
    </source>
</evidence>
<evidence type="ECO:0000256" key="12">
    <source>
        <dbReference type="ARBA" id="ARBA00022695"/>
    </source>
</evidence>
<organism evidence="20 21">
    <name type="scientific">Marinomonas rhizomae</name>
    <dbReference type="NCBI Taxonomy" id="491948"/>
    <lineage>
        <taxon>Bacteria</taxon>
        <taxon>Pseudomonadati</taxon>
        <taxon>Pseudomonadota</taxon>
        <taxon>Gammaproteobacteria</taxon>
        <taxon>Oceanospirillales</taxon>
        <taxon>Oceanospirillaceae</taxon>
        <taxon>Marinomonas</taxon>
    </lineage>
</organism>
<evidence type="ECO:0000256" key="2">
    <source>
        <dbReference type="ARBA" id="ARBA00004651"/>
    </source>
</evidence>
<evidence type="ECO:0000256" key="14">
    <source>
        <dbReference type="ARBA" id="ARBA00023098"/>
    </source>
</evidence>
<keyword evidence="11 18" id="KW-0812">Transmembrane</keyword>
<feature type="transmembrane region" description="Helical" evidence="19">
    <location>
        <begin position="247"/>
        <end position="266"/>
    </location>
</feature>
<comment type="pathway">
    <text evidence="3 18">Phospholipid metabolism; CDP-diacylglycerol biosynthesis; CDP-diacylglycerol from sn-glycerol 3-phosphate: step 3/3.</text>
</comment>
<comment type="subcellular location">
    <subcellularLocation>
        <location evidence="2">Cell membrane</location>
        <topology evidence="2">Multi-pass membrane protein</topology>
    </subcellularLocation>
</comment>
<evidence type="ECO:0000256" key="16">
    <source>
        <dbReference type="ARBA" id="ARBA00023209"/>
    </source>
</evidence>
<feature type="transmembrane region" description="Helical" evidence="19">
    <location>
        <begin position="53"/>
        <end position="72"/>
    </location>
</feature>
<dbReference type="RefSeq" id="WP_113917280.1">
    <property type="nucleotide sequence ID" value="NZ_QNSE01000009.1"/>
</dbReference>
<evidence type="ECO:0000256" key="17">
    <source>
        <dbReference type="ARBA" id="ARBA00023264"/>
    </source>
</evidence>
<keyword evidence="8" id="KW-1003">Cell membrane</keyword>
<keyword evidence="17" id="KW-1208">Phospholipid metabolism</keyword>
<evidence type="ECO:0000256" key="13">
    <source>
        <dbReference type="ARBA" id="ARBA00022989"/>
    </source>
</evidence>
<dbReference type="GO" id="GO:0005886">
    <property type="term" value="C:plasma membrane"/>
    <property type="evidence" value="ECO:0007669"/>
    <property type="project" value="UniProtKB-SubCell"/>
</dbReference>
<evidence type="ECO:0000256" key="6">
    <source>
        <dbReference type="ARBA" id="ARBA00012487"/>
    </source>
</evidence>
<comment type="similarity">
    <text evidence="5 18">Belongs to the CDS family.</text>
</comment>
<dbReference type="GO" id="GO:0016024">
    <property type="term" value="P:CDP-diacylglycerol biosynthetic process"/>
    <property type="evidence" value="ECO:0007669"/>
    <property type="project" value="UniProtKB-UniPathway"/>
</dbReference>
<dbReference type="AlphaFoldDB" id="A0A366J646"/>
<evidence type="ECO:0000256" key="7">
    <source>
        <dbReference type="ARBA" id="ARBA00019373"/>
    </source>
</evidence>
<dbReference type="InterPro" id="IPR000374">
    <property type="entry name" value="PC_trans"/>
</dbReference>
<evidence type="ECO:0000256" key="9">
    <source>
        <dbReference type="ARBA" id="ARBA00022516"/>
    </source>
</evidence>
<keyword evidence="9" id="KW-0444">Lipid biosynthesis</keyword>
<evidence type="ECO:0000256" key="18">
    <source>
        <dbReference type="RuleBase" id="RU003938"/>
    </source>
</evidence>
<dbReference type="PANTHER" id="PTHR46382:SF1">
    <property type="entry name" value="PHOSPHATIDATE CYTIDYLYLTRANSFERASE"/>
    <property type="match status" value="1"/>
</dbReference>
<feature type="transmembrane region" description="Helical" evidence="19">
    <location>
        <begin position="106"/>
        <end position="126"/>
    </location>
</feature>
<feature type="transmembrane region" description="Helical" evidence="19">
    <location>
        <begin position="174"/>
        <end position="191"/>
    </location>
</feature>
<reference evidence="20 21" key="1">
    <citation type="submission" date="2018-06" db="EMBL/GenBank/DDBJ databases">
        <title>Genomic Encyclopedia of Type Strains, Phase III (KMG-III): the genomes of soil and plant-associated and newly described type strains.</title>
        <authorList>
            <person name="Whitman W."/>
        </authorList>
    </citation>
    <scope>NUCLEOTIDE SEQUENCE [LARGE SCALE GENOMIC DNA]</scope>
    <source>
        <strain evidence="20 21">CECT 7377</strain>
    </source>
</reference>
<feature type="transmembrane region" description="Helical" evidence="19">
    <location>
        <begin position="78"/>
        <end position="94"/>
    </location>
</feature>
<evidence type="ECO:0000313" key="21">
    <source>
        <dbReference type="Proteomes" id="UP000252792"/>
    </source>
</evidence>
<dbReference type="UniPathway" id="UPA00557">
    <property type="reaction ID" value="UER00614"/>
</dbReference>
<dbReference type="Pfam" id="PF01148">
    <property type="entry name" value="CTP_transf_1"/>
    <property type="match status" value="1"/>
</dbReference>
<evidence type="ECO:0000256" key="15">
    <source>
        <dbReference type="ARBA" id="ARBA00023136"/>
    </source>
</evidence>
<dbReference type="EMBL" id="QNSE01000009">
    <property type="protein sequence ID" value="RBP81890.1"/>
    <property type="molecule type" value="Genomic_DNA"/>
</dbReference>
<accession>A0A366J646</accession>
<gene>
    <name evidence="20" type="ORF">DFP80_109190</name>
</gene>
<keyword evidence="10 18" id="KW-0808">Transferase</keyword>
<evidence type="ECO:0000313" key="20">
    <source>
        <dbReference type="EMBL" id="RBP81890.1"/>
    </source>
</evidence>
<sequence length="267" mass="29545">MLLPRILSAIVMAVLFICAVFVLEASNFIFAMGVVVFLAGWEWARLSGVINQAGRVLFAAFIGFICFVVLIYNLQKTLLYLSPLLWLLALYWVMRYPALLIWRHIFSRLLFGVLVLVTTWSSLVVLKQSDNFVVWVLLLMGLIWGADSGAYFAGRAFGKRKLARFVSPGKSWEGVIGGLLLTQVGIVVFAILSDVTFFNWCMLAAIALITSSVSVLGDLTESLFKRHEELKDSSHLIPGHGGVMDRVDSLVAAAPIYVLLLSLAGWL</sequence>
<dbReference type="PROSITE" id="PS01315">
    <property type="entry name" value="CDS"/>
    <property type="match status" value="1"/>
</dbReference>
<keyword evidence="12 18" id="KW-0548">Nucleotidyltransferase</keyword>
<keyword evidence="16" id="KW-0594">Phospholipid biosynthesis</keyword>
<protein>
    <recommendedName>
        <fullName evidence="7 18">Phosphatidate cytidylyltransferase</fullName>
        <ecNumber evidence="6 18">2.7.7.41</ecNumber>
    </recommendedName>
</protein>
<keyword evidence="14" id="KW-0443">Lipid metabolism</keyword>
<keyword evidence="15 19" id="KW-0472">Membrane</keyword>
<name>A0A366J646_9GAMM</name>
<comment type="caution">
    <text evidence="20">The sequence shown here is derived from an EMBL/GenBank/DDBJ whole genome shotgun (WGS) entry which is preliminary data.</text>
</comment>
<evidence type="ECO:0000256" key="3">
    <source>
        <dbReference type="ARBA" id="ARBA00005119"/>
    </source>
</evidence>
<proteinExistence type="inferred from homology"/>
<dbReference type="OrthoDB" id="9799199at2"/>
<dbReference type="PANTHER" id="PTHR46382">
    <property type="entry name" value="PHOSPHATIDATE CYTIDYLYLTRANSFERASE"/>
    <property type="match status" value="1"/>
</dbReference>
<keyword evidence="21" id="KW-1185">Reference proteome</keyword>
<feature type="transmembrane region" description="Helical" evidence="19">
    <location>
        <begin position="12"/>
        <end position="41"/>
    </location>
</feature>
<evidence type="ECO:0000256" key="19">
    <source>
        <dbReference type="SAM" id="Phobius"/>
    </source>
</evidence>
<evidence type="ECO:0000256" key="4">
    <source>
        <dbReference type="ARBA" id="ARBA00005189"/>
    </source>
</evidence>
<comment type="catalytic activity">
    <reaction evidence="1 18">
        <text>a 1,2-diacyl-sn-glycero-3-phosphate + CTP + H(+) = a CDP-1,2-diacyl-sn-glycerol + diphosphate</text>
        <dbReference type="Rhea" id="RHEA:16229"/>
        <dbReference type="ChEBI" id="CHEBI:15378"/>
        <dbReference type="ChEBI" id="CHEBI:33019"/>
        <dbReference type="ChEBI" id="CHEBI:37563"/>
        <dbReference type="ChEBI" id="CHEBI:58332"/>
        <dbReference type="ChEBI" id="CHEBI:58608"/>
        <dbReference type="EC" id="2.7.7.41"/>
    </reaction>
</comment>
<evidence type="ECO:0000256" key="10">
    <source>
        <dbReference type="ARBA" id="ARBA00022679"/>
    </source>
</evidence>
<feature type="transmembrane region" description="Helical" evidence="19">
    <location>
        <begin position="132"/>
        <end position="153"/>
    </location>
</feature>
<dbReference type="EC" id="2.7.7.41" evidence="6 18"/>
<dbReference type="GO" id="GO:0004605">
    <property type="term" value="F:phosphatidate cytidylyltransferase activity"/>
    <property type="evidence" value="ECO:0007669"/>
    <property type="project" value="UniProtKB-EC"/>
</dbReference>
<feature type="transmembrane region" description="Helical" evidence="19">
    <location>
        <begin position="197"/>
        <end position="217"/>
    </location>
</feature>
<dbReference type="Proteomes" id="UP000252792">
    <property type="component" value="Unassembled WGS sequence"/>
</dbReference>
<evidence type="ECO:0000256" key="8">
    <source>
        <dbReference type="ARBA" id="ARBA00022475"/>
    </source>
</evidence>
<evidence type="ECO:0000256" key="1">
    <source>
        <dbReference type="ARBA" id="ARBA00001698"/>
    </source>
</evidence>
<keyword evidence="13 19" id="KW-1133">Transmembrane helix</keyword>
<comment type="pathway">
    <text evidence="4">Lipid metabolism.</text>
</comment>
<evidence type="ECO:0000256" key="11">
    <source>
        <dbReference type="ARBA" id="ARBA00022692"/>
    </source>
</evidence>